<dbReference type="Pfam" id="PF07715">
    <property type="entry name" value="Plug"/>
    <property type="match status" value="1"/>
</dbReference>
<dbReference type="RefSeq" id="WP_129404720.1">
    <property type="nucleotide sequence ID" value="NZ_SBKP01000011.1"/>
</dbReference>
<keyword evidence="3 11" id="KW-1134">Transmembrane beta strand</keyword>
<dbReference type="CDD" id="cd01347">
    <property type="entry name" value="ligand_gated_channel"/>
    <property type="match status" value="1"/>
</dbReference>
<dbReference type="PANTHER" id="PTHR32552">
    <property type="entry name" value="FERRICHROME IRON RECEPTOR-RELATED"/>
    <property type="match status" value="1"/>
</dbReference>
<dbReference type="SUPFAM" id="SSF56935">
    <property type="entry name" value="Porins"/>
    <property type="match status" value="1"/>
</dbReference>
<evidence type="ECO:0000256" key="12">
    <source>
        <dbReference type="RuleBase" id="RU003357"/>
    </source>
</evidence>
<evidence type="ECO:0000256" key="4">
    <source>
        <dbReference type="ARBA" id="ARBA00022496"/>
    </source>
</evidence>
<dbReference type="InterPro" id="IPR036942">
    <property type="entry name" value="Beta-barrel_TonB_sf"/>
</dbReference>
<dbReference type="InterPro" id="IPR000531">
    <property type="entry name" value="Beta-barrel_TonB"/>
</dbReference>
<dbReference type="PANTHER" id="PTHR32552:SF81">
    <property type="entry name" value="TONB-DEPENDENT OUTER MEMBRANE RECEPTOR"/>
    <property type="match status" value="1"/>
</dbReference>
<dbReference type="Proteomes" id="UP000290958">
    <property type="component" value="Unassembled WGS sequence"/>
</dbReference>
<evidence type="ECO:0000259" key="15">
    <source>
        <dbReference type="Pfam" id="PF07715"/>
    </source>
</evidence>
<evidence type="ECO:0000256" key="1">
    <source>
        <dbReference type="ARBA" id="ARBA00004571"/>
    </source>
</evidence>
<evidence type="ECO:0000313" key="17">
    <source>
        <dbReference type="Proteomes" id="UP000290958"/>
    </source>
</evidence>
<evidence type="ECO:0000256" key="13">
    <source>
        <dbReference type="SAM" id="SignalP"/>
    </source>
</evidence>
<comment type="caution">
    <text evidence="16">The sequence shown here is derived from an EMBL/GenBank/DDBJ whole genome shotgun (WGS) entry which is preliminary data.</text>
</comment>
<name>A0A4Q1KGC5_9SPHN</name>
<keyword evidence="17" id="KW-1185">Reference proteome</keyword>
<evidence type="ECO:0000256" key="5">
    <source>
        <dbReference type="ARBA" id="ARBA00022692"/>
    </source>
</evidence>
<keyword evidence="4" id="KW-0410">Iron transport</keyword>
<accession>A0A4Q1KGC5</accession>
<dbReference type="Gene3D" id="2.40.170.20">
    <property type="entry name" value="TonB-dependent receptor, beta-barrel domain"/>
    <property type="match status" value="1"/>
</dbReference>
<dbReference type="OrthoDB" id="7614057at2"/>
<feature type="domain" description="TonB-dependent receptor-like beta-barrel" evidence="14">
    <location>
        <begin position="268"/>
        <end position="716"/>
    </location>
</feature>
<keyword evidence="6" id="KW-0408">Iron</keyword>
<dbReference type="GO" id="GO:0006826">
    <property type="term" value="P:iron ion transport"/>
    <property type="evidence" value="ECO:0007669"/>
    <property type="project" value="UniProtKB-KW"/>
</dbReference>
<gene>
    <name evidence="16" type="ORF">EQG66_11415</name>
</gene>
<evidence type="ECO:0000259" key="14">
    <source>
        <dbReference type="Pfam" id="PF00593"/>
    </source>
</evidence>
<feature type="domain" description="TonB-dependent receptor plug" evidence="15">
    <location>
        <begin position="56"/>
        <end position="162"/>
    </location>
</feature>
<proteinExistence type="inferred from homology"/>
<keyword evidence="13" id="KW-0732">Signal</keyword>
<evidence type="ECO:0000256" key="2">
    <source>
        <dbReference type="ARBA" id="ARBA00022448"/>
    </source>
</evidence>
<evidence type="ECO:0000256" key="3">
    <source>
        <dbReference type="ARBA" id="ARBA00022452"/>
    </source>
</evidence>
<evidence type="ECO:0000313" key="16">
    <source>
        <dbReference type="EMBL" id="RXR27691.1"/>
    </source>
</evidence>
<feature type="chain" id="PRO_5020524326" evidence="13">
    <location>
        <begin position="27"/>
        <end position="754"/>
    </location>
</feature>
<keyword evidence="16" id="KW-0675">Receptor</keyword>
<comment type="subcellular location">
    <subcellularLocation>
        <location evidence="1 11">Cell outer membrane</location>
        <topology evidence="1 11">Multi-pass membrane protein</topology>
    </subcellularLocation>
</comment>
<evidence type="ECO:0000256" key="7">
    <source>
        <dbReference type="ARBA" id="ARBA00023065"/>
    </source>
</evidence>
<dbReference type="PROSITE" id="PS52016">
    <property type="entry name" value="TONB_DEPENDENT_REC_3"/>
    <property type="match status" value="1"/>
</dbReference>
<evidence type="ECO:0000256" key="6">
    <source>
        <dbReference type="ARBA" id="ARBA00023004"/>
    </source>
</evidence>
<dbReference type="InterPro" id="IPR039426">
    <property type="entry name" value="TonB-dep_rcpt-like"/>
</dbReference>
<dbReference type="AlphaFoldDB" id="A0A4Q1KGC5"/>
<feature type="signal peptide" evidence="13">
    <location>
        <begin position="1"/>
        <end position="26"/>
    </location>
</feature>
<evidence type="ECO:0000256" key="11">
    <source>
        <dbReference type="PROSITE-ProRule" id="PRU01360"/>
    </source>
</evidence>
<keyword evidence="10 11" id="KW-0998">Cell outer membrane</keyword>
<keyword evidence="5 11" id="KW-0812">Transmembrane</keyword>
<dbReference type="Pfam" id="PF00593">
    <property type="entry name" value="TonB_dep_Rec_b-barrel"/>
    <property type="match status" value="1"/>
</dbReference>
<sequence length="754" mass="81388">MSALSRAMLLGSSAVGVFLATHSAVAQEAASQGVDNASSYGLEEIIVTAQKRSSGLQDTPIAISAFTGETLEERGIDDVDNLQSYVPNLHIGREQDGFKISLRGIGLQGTTSISDSGVAFYADNFYIGRPAGGSAIFYDIDRIEVLRGPQGTLYGRNATGGVVNVISKLPTKDFEGQVGASYGTRNLWEVRGIVNVPLHEIAAARISAVYTKEDGYVKNVSTVPGTKDLFGTDGDLTLRGQLLVGSPDEIEVLLSATHSKLNGTGVPLSYLERRINTGAPPVRALAATIPADNPNPLITNNNTPGYLDVETTTPFVRLTKDFGGVEAVVQFGKMWQTSDLVQDFDGSSVNVGYFRKYQDSDAGSVEARLASTGDGPLKWITGVYYFTEDTYINRLVTLRGLTPGGIITLPNFDLDEWGKSTTKAAFGSLTYSFTPALRATVGGRYTKDKKSGTKLTKSNFGQPLPPDTPLAKTFDKFTWKLGLEYDVSRDIFAYASVSTGYKAGGFNISSDSSPYDPEEITAYELGIKTDLFDRRVRINLDSFYYDYKDMQLTTLGTYGPTAAPGQFTVNAGKSRIYGLELDTQFKITRELLLSATYAYTNAKFQDLCNRDPRDVPPPPTAASCAAKGLLGIDLSGKRVPYVAKHGITLGAQYTLDLGSAGELTLAANHAWHSKKWLREFAVAGIDDVKANGKTDATITYKVAETGLKVTGYVTNLENDIEKSNVYVSPGFIGTNAGTAYTKPRTFGVRADYKF</sequence>
<dbReference type="GO" id="GO:0009279">
    <property type="term" value="C:cell outer membrane"/>
    <property type="evidence" value="ECO:0007669"/>
    <property type="project" value="UniProtKB-SubCell"/>
</dbReference>
<dbReference type="EMBL" id="SBKP01000011">
    <property type="protein sequence ID" value="RXR27691.1"/>
    <property type="molecule type" value="Genomic_DNA"/>
</dbReference>
<keyword evidence="2 11" id="KW-0813">Transport</keyword>
<evidence type="ECO:0000256" key="10">
    <source>
        <dbReference type="ARBA" id="ARBA00023237"/>
    </source>
</evidence>
<reference evidence="17" key="1">
    <citation type="submission" date="2019-01" db="EMBL/GenBank/DDBJ databases">
        <title>Cytophagaceae bacterium strain CAR-16.</title>
        <authorList>
            <person name="Chen W.-M."/>
        </authorList>
    </citation>
    <scope>NUCLEOTIDE SEQUENCE [LARGE SCALE GENOMIC DNA]</scope>
    <source>
        <strain evidence="17">CHR27</strain>
    </source>
</reference>
<dbReference type="InterPro" id="IPR012910">
    <property type="entry name" value="Plug_dom"/>
</dbReference>
<organism evidence="16 17">
    <name type="scientific">Sphingobium fluviale</name>
    <dbReference type="NCBI Taxonomy" id="2506423"/>
    <lineage>
        <taxon>Bacteria</taxon>
        <taxon>Pseudomonadati</taxon>
        <taxon>Pseudomonadota</taxon>
        <taxon>Alphaproteobacteria</taxon>
        <taxon>Sphingomonadales</taxon>
        <taxon>Sphingomonadaceae</taxon>
        <taxon>Sphingobium</taxon>
    </lineage>
</organism>
<comment type="similarity">
    <text evidence="11 12">Belongs to the TonB-dependent receptor family.</text>
</comment>
<keyword evidence="9 11" id="KW-0472">Membrane</keyword>
<evidence type="ECO:0000256" key="8">
    <source>
        <dbReference type="ARBA" id="ARBA00023077"/>
    </source>
</evidence>
<evidence type="ECO:0000256" key="9">
    <source>
        <dbReference type="ARBA" id="ARBA00023136"/>
    </source>
</evidence>
<keyword evidence="8 12" id="KW-0798">TonB box</keyword>
<keyword evidence="7" id="KW-0406">Ion transport</keyword>
<protein>
    <submittedName>
        <fullName evidence="16">TonB-dependent receptor</fullName>
    </submittedName>
</protein>